<evidence type="ECO:0000313" key="2">
    <source>
        <dbReference type="EMBL" id="AIG99072.1"/>
    </source>
</evidence>
<dbReference type="Proteomes" id="UP000028501">
    <property type="component" value="Chromosome"/>
</dbReference>
<dbReference type="GeneID" id="24795831"/>
<dbReference type="SUPFAM" id="SSF46785">
    <property type="entry name" value="Winged helix' DNA-binding domain"/>
    <property type="match status" value="1"/>
</dbReference>
<evidence type="ECO:0000259" key="1">
    <source>
        <dbReference type="Pfam" id="PF14947"/>
    </source>
</evidence>
<organism evidence="2 3">
    <name type="scientific">Archaeoglobus fulgidus DSM 8774</name>
    <dbReference type="NCBI Taxonomy" id="1344584"/>
    <lineage>
        <taxon>Archaea</taxon>
        <taxon>Methanobacteriati</taxon>
        <taxon>Methanobacteriota</taxon>
        <taxon>Archaeoglobi</taxon>
        <taxon>Archaeoglobales</taxon>
        <taxon>Archaeoglobaceae</taxon>
        <taxon>Archaeoglobus</taxon>
    </lineage>
</organism>
<gene>
    <name evidence="2" type="ORF">AFULGI_00023520</name>
</gene>
<dbReference type="InterPro" id="IPR038723">
    <property type="entry name" value="ArnR1-like_HTH"/>
</dbReference>
<dbReference type="Gene3D" id="1.10.10.10">
    <property type="entry name" value="Winged helix-like DNA-binding domain superfamily/Winged helix DNA-binding domain"/>
    <property type="match status" value="1"/>
</dbReference>
<evidence type="ECO:0000313" key="3">
    <source>
        <dbReference type="Proteomes" id="UP000028501"/>
    </source>
</evidence>
<dbReference type="AlphaFoldDB" id="A0A075WH22"/>
<name>A0A075WH22_ARCFL</name>
<accession>A0A075WH22</accession>
<feature type="domain" description="ArnR1-like winged helix-turn-helix" evidence="1">
    <location>
        <begin position="4"/>
        <end position="82"/>
    </location>
</feature>
<sequence length="83" mass="9511">MGDKRSRFEIFVAILKITNSGANMTKIVYGANINFKMAQSYLEELVENDFLVLDSKNGKKTYSTTDKGRDFVKKYGELQEMTE</sequence>
<reference evidence="2 3" key="1">
    <citation type="submission" date="2013-07" db="EMBL/GenBank/DDBJ databases">
        <title>Genome of Archaeoglobus fulgidus.</title>
        <authorList>
            <person name="Fiebig A."/>
            <person name="Birkeland N.-K."/>
        </authorList>
    </citation>
    <scope>NUCLEOTIDE SEQUENCE [LARGE SCALE GENOMIC DNA]</scope>
    <source>
        <strain evidence="2 3">DSM 8774</strain>
    </source>
</reference>
<dbReference type="RefSeq" id="WP_010879575.1">
    <property type="nucleotide sequence ID" value="NZ_CP006577.1"/>
</dbReference>
<protein>
    <submittedName>
        <fullName evidence="2">Putative transcriptional regulator</fullName>
    </submittedName>
</protein>
<dbReference type="InterPro" id="IPR036390">
    <property type="entry name" value="WH_DNA-bd_sf"/>
</dbReference>
<dbReference type="EMBL" id="CP006577">
    <property type="protein sequence ID" value="AIG99072.1"/>
    <property type="molecule type" value="Genomic_DNA"/>
</dbReference>
<proteinExistence type="predicted"/>
<dbReference type="KEGG" id="afg:AFULGI_00023520"/>
<dbReference type="InterPro" id="IPR036388">
    <property type="entry name" value="WH-like_DNA-bd_sf"/>
</dbReference>
<dbReference type="Pfam" id="PF14947">
    <property type="entry name" value="HTH_45"/>
    <property type="match status" value="1"/>
</dbReference>
<dbReference type="HOGENOM" id="CLU_159725_3_1_2"/>